<keyword evidence="1" id="KW-0808">Transferase</keyword>
<dbReference type="CDD" id="cd16936">
    <property type="entry name" value="HATPase_RsbW-like"/>
    <property type="match status" value="1"/>
</dbReference>
<proteinExistence type="predicted"/>
<keyword evidence="1" id="KW-0418">Kinase</keyword>
<keyword evidence="3" id="KW-0067">ATP-binding</keyword>
<dbReference type="GO" id="GO:0005524">
    <property type="term" value="F:ATP binding"/>
    <property type="evidence" value="ECO:0007669"/>
    <property type="project" value="UniProtKB-KW"/>
</dbReference>
<dbReference type="SUPFAM" id="SSF55874">
    <property type="entry name" value="ATPase domain of HSP90 chaperone/DNA topoisomerase II/histidine kinase"/>
    <property type="match status" value="1"/>
</dbReference>
<reference evidence="3" key="2">
    <citation type="journal article" date="2023" name="Int. J. Syst. Evol. Microbiol.">
        <title>Streptomyces marispadix sp. nov., isolated from marine beach sediment of the Northern Coast of Portugal.</title>
        <authorList>
            <person name="dos Santos J.D.N."/>
            <person name="Vitorino I.R."/>
            <person name="Kallscheuer N."/>
            <person name="Srivastava A."/>
            <person name="Krautwurst S."/>
            <person name="Marz M."/>
            <person name="Jogler C."/>
            <person name="Lobo Da Cunha A."/>
            <person name="Catita J."/>
            <person name="Goncalves H."/>
            <person name="Gonzalez I."/>
            <person name="Reyes F."/>
            <person name="Lage O.M."/>
        </authorList>
    </citation>
    <scope>NUCLEOTIDE SEQUENCE</scope>
    <source>
        <strain evidence="3">M600PL45_2</strain>
    </source>
</reference>
<dbReference type="EMBL" id="JAKWJU010000002">
    <property type="protein sequence ID" value="MCH6161420.1"/>
    <property type="molecule type" value="Genomic_DNA"/>
</dbReference>
<dbReference type="PANTHER" id="PTHR35526">
    <property type="entry name" value="ANTI-SIGMA-F FACTOR RSBW-RELATED"/>
    <property type="match status" value="1"/>
</dbReference>
<dbReference type="InterPro" id="IPR050267">
    <property type="entry name" value="Anti-sigma-factor_SerPK"/>
</dbReference>
<accession>A0ABS9SYR8</accession>
<dbReference type="InterPro" id="IPR036890">
    <property type="entry name" value="HATPase_C_sf"/>
</dbReference>
<comment type="caution">
    <text evidence="3">The sequence shown here is derived from an EMBL/GenBank/DDBJ whole genome shotgun (WGS) entry which is preliminary data.</text>
</comment>
<evidence type="ECO:0000259" key="2">
    <source>
        <dbReference type="Pfam" id="PF13581"/>
    </source>
</evidence>
<dbReference type="Gene3D" id="3.30.565.10">
    <property type="entry name" value="Histidine kinase-like ATPase, C-terminal domain"/>
    <property type="match status" value="1"/>
</dbReference>
<organism evidence="3 4">
    <name type="scientific">Streptomyces marispadix</name>
    <dbReference type="NCBI Taxonomy" id="2922868"/>
    <lineage>
        <taxon>Bacteria</taxon>
        <taxon>Bacillati</taxon>
        <taxon>Actinomycetota</taxon>
        <taxon>Actinomycetes</taxon>
        <taxon>Kitasatosporales</taxon>
        <taxon>Streptomycetaceae</taxon>
        <taxon>Streptomyces</taxon>
    </lineage>
</organism>
<protein>
    <submittedName>
        <fullName evidence="3">ATP-binding protein</fullName>
    </submittedName>
</protein>
<keyword evidence="3" id="KW-0547">Nucleotide-binding</keyword>
<dbReference type="PANTHER" id="PTHR35526:SF3">
    <property type="entry name" value="ANTI-SIGMA-F FACTOR RSBW"/>
    <property type="match status" value="1"/>
</dbReference>
<dbReference type="Pfam" id="PF13581">
    <property type="entry name" value="HATPase_c_2"/>
    <property type="match status" value="1"/>
</dbReference>
<evidence type="ECO:0000313" key="4">
    <source>
        <dbReference type="Proteomes" id="UP001166784"/>
    </source>
</evidence>
<feature type="domain" description="Histidine kinase/HSP90-like ATPase" evidence="2">
    <location>
        <begin position="11"/>
        <end position="117"/>
    </location>
</feature>
<dbReference type="Proteomes" id="UP001166784">
    <property type="component" value="Unassembled WGS sequence"/>
</dbReference>
<evidence type="ECO:0000256" key="1">
    <source>
        <dbReference type="ARBA" id="ARBA00022527"/>
    </source>
</evidence>
<sequence length="127" mass="13432">MPTYCRTFPGHVEQVGCARRWAREVLTGCSCAGDAVLIVSELGTNAVTHTTSPDFHVTIHRARGSVTITVTDHGGSTTAPHLAKPYDHGVHGRGLAVVTTLATDVRFTRNAHGHEVAAHLASEVPAC</sequence>
<dbReference type="InterPro" id="IPR003594">
    <property type="entry name" value="HATPase_dom"/>
</dbReference>
<evidence type="ECO:0000313" key="3">
    <source>
        <dbReference type="EMBL" id="MCH6161420.1"/>
    </source>
</evidence>
<reference evidence="3" key="1">
    <citation type="submission" date="2022-03" db="EMBL/GenBank/DDBJ databases">
        <authorList>
            <person name="Santos J.D.N."/>
            <person name="Kallscheuer N."/>
            <person name="Jogler C."/>
            <person name="Lage O.M."/>
        </authorList>
    </citation>
    <scope>NUCLEOTIDE SEQUENCE</scope>
    <source>
        <strain evidence="3">M600PL45_2</strain>
    </source>
</reference>
<keyword evidence="1" id="KW-0723">Serine/threonine-protein kinase</keyword>
<name>A0ABS9SYR8_9ACTN</name>
<dbReference type="RefSeq" id="WP_241059856.1">
    <property type="nucleotide sequence ID" value="NZ_JAKWJU010000002.1"/>
</dbReference>
<keyword evidence="4" id="KW-1185">Reference proteome</keyword>
<gene>
    <name evidence="3" type="ORF">MMA15_13740</name>
</gene>